<gene>
    <name evidence="4" type="ORF">DI565_19680</name>
</gene>
<evidence type="ECO:0000256" key="1">
    <source>
        <dbReference type="ARBA" id="ARBA00007613"/>
    </source>
</evidence>
<feature type="compositionally biased region" description="Basic and acidic residues" evidence="3">
    <location>
        <begin position="469"/>
        <end position="480"/>
    </location>
</feature>
<comment type="caution">
    <text evidence="4">The sequence shown here is derived from an EMBL/GenBank/DDBJ whole genome shotgun (WGS) entry which is preliminary data.</text>
</comment>
<proteinExistence type="inferred from homology"/>
<dbReference type="Gene3D" id="1.20.1600.10">
    <property type="entry name" value="Outer membrane efflux proteins (OEP)"/>
    <property type="match status" value="1"/>
</dbReference>
<keyword evidence="2" id="KW-1134">Transmembrane beta strand</keyword>
<dbReference type="GO" id="GO:0015562">
    <property type="term" value="F:efflux transmembrane transporter activity"/>
    <property type="evidence" value="ECO:0007669"/>
    <property type="project" value="InterPro"/>
</dbReference>
<accession>A0A2W5MBN7</accession>
<dbReference type="Gene3D" id="2.20.200.10">
    <property type="entry name" value="Outer membrane efflux proteins (OEP)"/>
    <property type="match status" value="1"/>
</dbReference>
<keyword evidence="2" id="KW-0564">Palmitate</keyword>
<evidence type="ECO:0000256" key="2">
    <source>
        <dbReference type="RuleBase" id="RU362097"/>
    </source>
</evidence>
<keyword evidence="2" id="KW-0449">Lipoprotein</keyword>
<organism evidence="4 5">
    <name type="scientific">Ancylobacter novellus</name>
    <name type="common">Thiobacillus novellus</name>
    <dbReference type="NCBI Taxonomy" id="921"/>
    <lineage>
        <taxon>Bacteria</taxon>
        <taxon>Pseudomonadati</taxon>
        <taxon>Pseudomonadota</taxon>
        <taxon>Alphaproteobacteria</taxon>
        <taxon>Hyphomicrobiales</taxon>
        <taxon>Xanthobacteraceae</taxon>
        <taxon>Ancylobacter</taxon>
    </lineage>
</organism>
<sequence length="491" mass="51693">MANSSNPGVIAATTLALLLGGCAVGPDYRTPSLAMPVSWKGEAAKPKAARPQLSQWWRNLDDPLLNALVEEAVAGNLDVASAKAVIREARATRRQAVGGLLPTVDGTADADRTKTAATQTGTGKSVTASTFQAGFDASWELDLFGATRREVEAATYGIDAAEEELRSTLLTLIGDVAQNYVEARGYQARIALARRTSAAQRETAGLTRQKLDAGSASSVDVSNANGLAASTAAEIPSLEAFLAQSIHRLGVLTGRPPAALAARMAAAKPIPNPRRLPVAGVPADILRNRPDVCLAERQLAQYTAKIGQAEAALYPSVSLTGSISTTSSKIGDLAKRSTIGWSYGPSVDVPIFEGGTLRAAIDVAKAQRDQYFVAFKSSVLTALEDVENALVSLAKERQRTAQLATAASNYREAARLSRELYRAGTSDFLDVLDAERSAFDAEDSLLQSRVSAATDHVALSKALGGGWDRPVDASRPEVVDRATGPRLAARE</sequence>
<dbReference type="InterPro" id="IPR010131">
    <property type="entry name" value="MdtP/NodT-like"/>
</dbReference>
<evidence type="ECO:0000313" key="5">
    <source>
        <dbReference type="Proteomes" id="UP000249577"/>
    </source>
</evidence>
<dbReference type="SUPFAM" id="SSF56954">
    <property type="entry name" value="Outer membrane efflux proteins (OEP)"/>
    <property type="match status" value="1"/>
</dbReference>
<dbReference type="Pfam" id="PF02321">
    <property type="entry name" value="OEP"/>
    <property type="match status" value="2"/>
</dbReference>
<feature type="region of interest" description="Disordered" evidence="3">
    <location>
        <begin position="463"/>
        <end position="491"/>
    </location>
</feature>
<keyword evidence="2" id="KW-0472">Membrane</keyword>
<comment type="similarity">
    <text evidence="1 2">Belongs to the outer membrane factor (OMF) (TC 1.B.17) family.</text>
</comment>
<protein>
    <submittedName>
        <fullName evidence="4">RND transporter</fullName>
    </submittedName>
</protein>
<name>A0A2W5MBN7_ANCNO</name>
<evidence type="ECO:0000313" key="4">
    <source>
        <dbReference type="EMBL" id="PZQ10800.1"/>
    </source>
</evidence>
<dbReference type="InterPro" id="IPR003423">
    <property type="entry name" value="OMP_efflux"/>
</dbReference>
<dbReference type="EMBL" id="QFPN01000014">
    <property type="protein sequence ID" value="PZQ10800.1"/>
    <property type="molecule type" value="Genomic_DNA"/>
</dbReference>
<comment type="subcellular location">
    <subcellularLocation>
        <location evidence="2">Cell membrane</location>
        <topology evidence="2">Lipid-anchor</topology>
    </subcellularLocation>
</comment>
<dbReference type="GO" id="GO:0005886">
    <property type="term" value="C:plasma membrane"/>
    <property type="evidence" value="ECO:0007669"/>
    <property type="project" value="UniProtKB-SubCell"/>
</dbReference>
<keyword evidence="2" id="KW-0812">Transmembrane</keyword>
<dbReference type="NCBIfam" id="TIGR01845">
    <property type="entry name" value="outer_NodT"/>
    <property type="match status" value="1"/>
</dbReference>
<evidence type="ECO:0000256" key="3">
    <source>
        <dbReference type="SAM" id="MobiDB-lite"/>
    </source>
</evidence>
<dbReference type="Proteomes" id="UP000249577">
    <property type="component" value="Unassembled WGS sequence"/>
</dbReference>
<dbReference type="AlphaFoldDB" id="A0A2W5MBN7"/>
<reference evidence="4 5" key="1">
    <citation type="submission" date="2017-08" db="EMBL/GenBank/DDBJ databases">
        <title>Infants hospitalized years apart are colonized by the same room-sourced microbial strains.</title>
        <authorList>
            <person name="Brooks B."/>
            <person name="Olm M.R."/>
            <person name="Firek B.A."/>
            <person name="Baker R."/>
            <person name="Thomas B.C."/>
            <person name="Morowitz M.J."/>
            <person name="Banfield J.F."/>
        </authorList>
    </citation>
    <scope>NUCLEOTIDE SEQUENCE [LARGE SCALE GENOMIC DNA]</scope>
    <source>
        <strain evidence="4">S2_005_003_R2_43</strain>
    </source>
</reference>
<dbReference type="PANTHER" id="PTHR30203:SF25">
    <property type="entry name" value="OUTER MEMBRANE PROTEIN-RELATED"/>
    <property type="match status" value="1"/>
</dbReference>
<dbReference type="PANTHER" id="PTHR30203">
    <property type="entry name" value="OUTER MEMBRANE CATION EFFLUX PROTEIN"/>
    <property type="match status" value="1"/>
</dbReference>